<comment type="caution">
    <text evidence="1">The sequence shown here is derived from an EMBL/GenBank/DDBJ whole genome shotgun (WGS) entry which is preliminary data.</text>
</comment>
<gene>
    <name evidence="1" type="ORF">FHS68_000536</name>
</gene>
<evidence type="ECO:0000313" key="1">
    <source>
        <dbReference type="EMBL" id="NIJ51380.1"/>
    </source>
</evidence>
<proteinExistence type="predicted"/>
<organism evidence="1 2">
    <name type="scientific">Dyadobacter arcticus</name>
    <dbReference type="NCBI Taxonomy" id="1078754"/>
    <lineage>
        <taxon>Bacteria</taxon>
        <taxon>Pseudomonadati</taxon>
        <taxon>Bacteroidota</taxon>
        <taxon>Cytophagia</taxon>
        <taxon>Cytophagales</taxon>
        <taxon>Spirosomataceae</taxon>
        <taxon>Dyadobacter</taxon>
    </lineage>
</organism>
<dbReference type="Proteomes" id="UP001179181">
    <property type="component" value="Unassembled WGS sequence"/>
</dbReference>
<sequence length="70" mass="8291">MEALSNLQLELLKVYSRPVSEDDLLAIRHFLANYFAEKSMNLADAVWDKKAWTEKDSDRMMNEHFRKSDQ</sequence>
<dbReference type="RefSeq" id="WP_167266989.1">
    <property type="nucleotide sequence ID" value="NZ_JAASQJ010000001.1"/>
</dbReference>
<accession>A0ABX0UJ13</accession>
<protein>
    <submittedName>
        <fullName evidence="1">Uncharacterized protein</fullName>
    </submittedName>
</protein>
<reference evidence="1 2" key="1">
    <citation type="submission" date="2020-03" db="EMBL/GenBank/DDBJ databases">
        <title>Genomic Encyclopedia of Type Strains, Phase IV (KMG-IV): sequencing the most valuable type-strain genomes for metagenomic binning, comparative biology and taxonomic classification.</title>
        <authorList>
            <person name="Goeker M."/>
        </authorList>
    </citation>
    <scope>NUCLEOTIDE SEQUENCE [LARGE SCALE GENOMIC DNA]</scope>
    <source>
        <strain evidence="1 2">DSM 102865</strain>
    </source>
</reference>
<name>A0ABX0UJ13_9BACT</name>
<evidence type="ECO:0000313" key="2">
    <source>
        <dbReference type="Proteomes" id="UP001179181"/>
    </source>
</evidence>
<dbReference type="EMBL" id="JAASQJ010000001">
    <property type="protein sequence ID" value="NIJ51380.1"/>
    <property type="molecule type" value="Genomic_DNA"/>
</dbReference>
<keyword evidence="2" id="KW-1185">Reference proteome</keyword>